<accession>A0A0J5P4J9</accession>
<organism evidence="5 6">
    <name type="scientific">Muribacter muris</name>
    <dbReference type="NCBI Taxonomy" id="67855"/>
    <lineage>
        <taxon>Bacteria</taxon>
        <taxon>Pseudomonadati</taxon>
        <taxon>Pseudomonadota</taxon>
        <taxon>Gammaproteobacteria</taxon>
        <taxon>Pasteurellales</taxon>
        <taxon>Pasteurellaceae</taxon>
        <taxon>Muribacter</taxon>
    </lineage>
</organism>
<dbReference type="RefSeq" id="WP_047977157.1">
    <property type="nucleotide sequence ID" value="NZ_JWIZ01000043.1"/>
</dbReference>
<dbReference type="InterPro" id="IPR009057">
    <property type="entry name" value="Homeodomain-like_sf"/>
</dbReference>
<dbReference type="SUPFAM" id="SSF46689">
    <property type="entry name" value="Homeodomain-like"/>
    <property type="match status" value="2"/>
</dbReference>
<dbReference type="PANTHER" id="PTHR46796:SF7">
    <property type="entry name" value="ARAC FAMILY TRANSCRIPTIONAL REGULATOR"/>
    <property type="match status" value="1"/>
</dbReference>
<evidence type="ECO:0000313" key="6">
    <source>
        <dbReference type="Proteomes" id="UP000036270"/>
    </source>
</evidence>
<dbReference type="Pfam" id="PF12852">
    <property type="entry name" value="Cupin_6"/>
    <property type="match status" value="1"/>
</dbReference>
<dbReference type="InterPro" id="IPR050204">
    <property type="entry name" value="AraC_XylS_family_regulators"/>
</dbReference>
<name>A0A0J5P4J9_9PAST</name>
<dbReference type="Pfam" id="PF12833">
    <property type="entry name" value="HTH_18"/>
    <property type="match status" value="1"/>
</dbReference>
<dbReference type="SUPFAM" id="SSF51215">
    <property type="entry name" value="Regulatory protein AraC"/>
    <property type="match status" value="1"/>
</dbReference>
<dbReference type="InterPro" id="IPR032783">
    <property type="entry name" value="AraC_lig"/>
</dbReference>
<evidence type="ECO:0000313" key="5">
    <source>
        <dbReference type="EMBL" id="KMK51226.1"/>
    </source>
</evidence>
<keyword evidence="2" id="KW-0238">DNA-binding</keyword>
<proteinExistence type="predicted"/>
<feature type="domain" description="HTH araC/xylS-type" evidence="4">
    <location>
        <begin position="175"/>
        <end position="272"/>
    </location>
</feature>
<dbReference type="AlphaFoldDB" id="A0A0J5P4J9"/>
<evidence type="ECO:0000256" key="3">
    <source>
        <dbReference type="ARBA" id="ARBA00023163"/>
    </source>
</evidence>
<dbReference type="Proteomes" id="UP000036270">
    <property type="component" value="Unassembled WGS sequence"/>
</dbReference>
<comment type="caution">
    <text evidence="5">The sequence shown here is derived from an EMBL/GenBank/DDBJ whole genome shotgun (WGS) entry which is preliminary data.</text>
</comment>
<keyword evidence="1" id="KW-0805">Transcription regulation</keyword>
<dbReference type="GO" id="GO:0003700">
    <property type="term" value="F:DNA-binding transcription factor activity"/>
    <property type="evidence" value="ECO:0007669"/>
    <property type="project" value="InterPro"/>
</dbReference>
<dbReference type="InterPro" id="IPR037923">
    <property type="entry name" value="HTH-like"/>
</dbReference>
<dbReference type="InterPro" id="IPR018060">
    <property type="entry name" value="HTH_AraC"/>
</dbReference>
<reference evidence="5 6" key="1">
    <citation type="submission" date="2014-12" db="EMBL/GenBank/DDBJ databases">
        <title>Reclassification of Actinobacillus muris as Muribacter muris.</title>
        <authorList>
            <person name="Christensen H."/>
            <person name="Nicklas W."/>
            <person name="Bisgaard M."/>
        </authorList>
    </citation>
    <scope>NUCLEOTIDE SEQUENCE [LARGE SCALE GENOMIC DNA]</scope>
    <source>
        <strain evidence="5 6">Ackerman80-443D</strain>
    </source>
</reference>
<gene>
    <name evidence="5" type="ORF">RO21_07365</name>
</gene>
<evidence type="ECO:0000256" key="2">
    <source>
        <dbReference type="ARBA" id="ARBA00023125"/>
    </source>
</evidence>
<dbReference type="EMBL" id="JWIZ01000043">
    <property type="protein sequence ID" value="KMK51226.1"/>
    <property type="molecule type" value="Genomic_DNA"/>
</dbReference>
<protein>
    <submittedName>
        <fullName evidence="5">AraC family transcriptional regulator</fullName>
    </submittedName>
</protein>
<keyword evidence="6" id="KW-1185">Reference proteome</keyword>
<dbReference type="STRING" id="67855.RO21_07365"/>
<dbReference type="PROSITE" id="PS01124">
    <property type="entry name" value="HTH_ARAC_FAMILY_2"/>
    <property type="match status" value="1"/>
</dbReference>
<sequence length="275" mass="31586">MDTITHLFSYFNFRTDLFFIGNLCHIGTFEEPDPNKGYLHFIRQGHCQFSHPNKAPIVIDRPCVVFSPSHIVHHIHPLDAQGLDIFCIKFDFGEDVRNPLTHSLQDIAIVYLDTQPELRNIANLIFSETEKQGCGYQAAIQYLCAYFAIQVVRCCLEQKRINVGLLKGLTDKYLARLLLDIHQYPERNWQVDMMAEYAMMSRSRFAGYFKEMMGISPMDYLTQWRITVAQTLLQKGLAVSLVAEKVGYSHSAALSRAFTREIGLSPTEWLNKQKG</sequence>
<evidence type="ECO:0000256" key="1">
    <source>
        <dbReference type="ARBA" id="ARBA00023015"/>
    </source>
</evidence>
<evidence type="ECO:0000259" key="4">
    <source>
        <dbReference type="PROSITE" id="PS01124"/>
    </source>
</evidence>
<keyword evidence="3" id="KW-0804">Transcription</keyword>
<dbReference type="PANTHER" id="PTHR46796">
    <property type="entry name" value="HTH-TYPE TRANSCRIPTIONAL ACTIVATOR RHAS-RELATED"/>
    <property type="match status" value="1"/>
</dbReference>
<dbReference type="PATRIC" id="fig|67855.3.peg.1506"/>
<dbReference type="GO" id="GO:0043565">
    <property type="term" value="F:sequence-specific DNA binding"/>
    <property type="evidence" value="ECO:0007669"/>
    <property type="project" value="InterPro"/>
</dbReference>
<dbReference type="SMART" id="SM00342">
    <property type="entry name" value="HTH_ARAC"/>
    <property type="match status" value="1"/>
</dbReference>
<dbReference type="Gene3D" id="1.10.10.60">
    <property type="entry name" value="Homeodomain-like"/>
    <property type="match status" value="1"/>
</dbReference>